<dbReference type="InterPro" id="IPR015943">
    <property type="entry name" value="WD40/YVTN_repeat-like_dom_sf"/>
</dbReference>
<dbReference type="Gene3D" id="2.130.10.10">
    <property type="entry name" value="YVTN repeat-like/Quinoprotein amine dehydrogenase"/>
    <property type="match status" value="4"/>
</dbReference>
<evidence type="ECO:0000313" key="5">
    <source>
        <dbReference type="Proteomes" id="UP000321367"/>
    </source>
</evidence>
<keyword evidence="4" id="KW-0378">Hydrolase</keyword>
<keyword evidence="5" id="KW-1185">Reference proteome</keyword>
<dbReference type="CDD" id="cd15482">
    <property type="entry name" value="Sialidase_non-viral"/>
    <property type="match status" value="2"/>
</dbReference>
<dbReference type="AlphaFoldDB" id="A0A5C6ZUF2"/>
<keyword evidence="1" id="KW-0677">Repeat</keyword>
<accession>A0A5C6ZUF2</accession>
<sequence length="1042" mass="116717">MKATILKLFLLFFFFGIYTETNAQRNKKSADTEIDQEAYAALKYRLIGPFRGGRSAAVTGVPGEPNLFYFGSTGGGIWRSKDGGRTWENISDGFFGGSIGAISVANSDHNIIFAGGGEKTLRGNVSSGSGVWKSVDAGKTWESKGLEKSRHIPRISIHPTNPEIVYAAVLGNIYKPTEERGVYKSIDGGATWKKTLFVNDQAGAVDLIMDPNNPRILYASTWRVQRTPYSLSSGGEGSALWKSTDSGETWKEISKNKGFPQDTLGIMGITVSPVNSNRVWAIVENKDKGGVYRSEDAGETWKNINSNRELRQRAWYYTRIYADPKDEDVVYVVNVSYHKSKDGGENFTSARAPHGDHHDMWIAPENPDRIIMGDDGGAQVTYDGGETWSTYHNQPTGQFYRLTTDNHFPYRIYAAQQDNSTIRIDHRSTEYSISEENWESTAGGESAHIAVDPENDEIVYGGSYGGFLTRVNHEKNTQRAINVWPDNPMGHGAEDMKYRFQWNFPIIFSKHDPNKLYTFSNHVHVTTNEGQSWETISEDLTRNDLSKLGSSGGPITQDNTGVEYYATIFAAEESSIQEGLIWVGSDDGLVHVTRDGGKNWDNVTPKDLPKWAQVNSLETSDHEVGTAYIAATSYKSGDFAPYLYKTTDFGKSWTKITNGINVEHFTRVIREDPTNKNILYAGTEEGIYISFDQGTNWKAFQLNLPIVPITDLAIKEDNLIVATQGRSIWILDDLSVLHQYKDASTNKKGQFLYQPKPTYRIGGGSGSNSKTEGTNHSNGVVTYFNIEELDEKKDTIYLTYFNQANDTLKSFGNQSKEDKLKVDKGGNMFVWDMYQKGAEKLEGMILWWADLEGPRILPGEYSVELNVNGEKQRKTFTVLANPNSETDAAGLQDQYDFISDVNATVDEAHKSIKKIRKINAQLNSFQTQYKGKAEVKDLVGKAKEMEDRFSEIEKALYQTQNKSGQDPLNFPIKLTNKLAHLNSLVGMGDFPPTDQDIAVKNELTSEIKNELSAFNSLIDKEMEDFNRQFNTKNLNYLFLDAQ</sequence>
<comment type="caution">
    <text evidence="4">The sequence shown here is derived from an EMBL/GenBank/DDBJ whole genome shotgun (WGS) entry which is preliminary data.</text>
</comment>
<dbReference type="OrthoDB" id="9764804at2"/>
<dbReference type="SUPFAM" id="SSF50939">
    <property type="entry name" value="Sialidases"/>
    <property type="match status" value="1"/>
</dbReference>
<dbReference type="SUPFAM" id="SSF110296">
    <property type="entry name" value="Oligoxyloglucan reducing end-specific cellobiohydrolase"/>
    <property type="match status" value="1"/>
</dbReference>
<proteinExistence type="predicted"/>
<dbReference type="EMBL" id="VORY01000010">
    <property type="protein sequence ID" value="TXD93536.1"/>
    <property type="molecule type" value="Genomic_DNA"/>
</dbReference>
<feature type="coiled-coil region" evidence="2">
    <location>
        <begin position="935"/>
        <end position="962"/>
    </location>
</feature>
<protein>
    <submittedName>
        <fullName evidence="4">Glycosyl hydrolase</fullName>
    </submittedName>
</protein>
<dbReference type="InterPro" id="IPR050310">
    <property type="entry name" value="VPS10-sortilin"/>
</dbReference>
<evidence type="ECO:0000256" key="2">
    <source>
        <dbReference type="SAM" id="Coils"/>
    </source>
</evidence>
<evidence type="ECO:0000313" key="4">
    <source>
        <dbReference type="EMBL" id="TXD93536.1"/>
    </source>
</evidence>
<dbReference type="InterPro" id="IPR031778">
    <property type="entry name" value="Sortilin_N"/>
</dbReference>
<reference evidence="4 5" key="1">
    <citation type="submission" date="2019-08" db="EMBL/GenBank/DDBJ databases">
        <title>Genome sequence of Gillisia hiemivivida IC154 (type strain).</title>
        <authorList>
            <person name="Bowman J.P."/>
        </authorList>
    </citation>
    <scope>NUCLEOTIDE SEQUENCE [LARGE SCALE GENOMIC DNA]</scope>
    <source>
        <strain evidence="4 5">IC154</strain>
    </source>
</reference>
<dbReference type="PANTHER" id="PTHR12106">
    <property type="entry name" value="SORTILIN RELATED"/>
    <property type="match status" value="1"/>
</dbReference>
<evidence type="ECO:0000256" key="1">
    <source>
        <dbReference type="ARBA" id="ARBA00022737"/>
    </source>
</evidence>
<feature type="domain" description="Sortilin N-terminal" evidence="3">
    <location>
        <begin position="131"/>
        <end position="256"/>
    </location>
</feature>
<feature type="domain" description="Sortilin N-terminal" evidence="3">
    <location>
        <begin position="291"/>
        <end position="432"/>
    </location>
</feature>
<dbReference type="Pfam" id="PF15902">
    <property type="entry name" value="Sortilin-Vps10"/>
    <property type="match status" value="2"/>
</dbReference>
<dbReference type="RefSeq" id="WP_146932593.1">
    <property type="nucleotide sequence ID" value="NZ_CBCSHZ010000013.1"/>
</dbReference>
<dbReference type="InterPro" id="IPR036278">
    <property type="entry name" value="Sialidase_sf"/>
</dbReference>
<dbReference type="PANTHER" id="PTHR12106:SF27">
    <property type="entry name" value="SORTILIN-RELATED RECEPTOR"/>
    <property type="match status" value="1"/>
</dbReference>
<name>A0A5C6ZUF2_9FLAO</name>
<dbReference type="Proteomes" id="UP000321367">
    <property type="component" value="Unassembled WGS sequence"/>
</dbReference>
<organism evidence="4 5">
    <name type="scientific">Gillisia hiemivivida</name>
    <dbReference type="NCBI Taxonomy" id="291190"/>
    <lineage>
        <taxon>Bacteria</taxon>
        <taxon>Pseudomonadati</taxon>
        <taxon>Bacteroidota</taxon>
        <taxon>Flavobacteriia</taxon>
        <taxon>Flavobacteriales</taxon>
        <taxon>Flavobacteriaceae</taxon>
        <taxon>Gillisia</taxon>
    </lineage>
</organism>
<keyword evidence="2" id="KW-0175">Coiled coil</keyword>
<gene>
    <name evidence="4" type="ORF">ES724_09985</name>
</gene>
<evidence type="ECO:0000259" key="3">
    <source>
        <dbReference type="Pfam" id="PF15902"/>
    </source>
</evidence>
<dbReference type="GO" id="GO:0016787">
    <property type="term" value="F:hydrolase activity"/>
    <property type="evidence" value="ECO:0007669"/>
    <property type="project" value="UniProtKB-KW"/>
</dbReference>